<dbReference type="PANTHER" id="PTHR36174">
    <property type="entry name" value="LIPID II:GLYCINE GLYCYLTRANSFERASE"/>
    <property type="match status" value="1"/>
</dbReference>
<keyword evidence="4" id="KW-0573">Peptidoglycan synthesis</keyword>
<keyword evidence="3" id="KW-0133">Cell shape</keyword>
<proteinExistence type="inferred from homology"/>
<evidence type="ECO:0000256" key="5">
    <source>
        <dbReference type="ARBA" id="ARBA00023315"/>
    </source>
</evidence>
<evidence type="ECO:0000313" key="7">
    <source>
        <dbReference type="EMBL" id="OGY37374.1"/>
    </source>
</evidence>
<dbReference type="InterPro" id="IPR016181">
    <property type="entry name" value="Acyl_CoA_acyltransferase"/>
</dbReference>
<keyword evidence="6" id="KW-0961">Cell wall biogenesis/degradation</keyword>
<dbReference type="GO" id="GO:0071555">
    <property type="term" value="P:cell wall organization"/>
    <property type="evidence" value="ECO:0007669"/>
    <property type="project" value="UniProtKB-KW"/>
</dbReference>
<comment type="caution">
    <text evidence="7">The sequence shown here is derived from an EMBL/GenBank/DDBJ whole genome shotgun (WGS) entry which is preliminary data.</text>
</comment>
<evidence type="ECO:0000256" key="1">
    <source>
        <dbReference type="ARBA" id="ARBA00009943"/>
    </source>
</evidence>
<dbReference type="AlphaFoldDB" id="A0A1G1XBN1"/>
<dbReference type="InterPro" id="IPR050644">
    <property type="entry name" value="PG_Glycine_Bridge_Synth"/>
</dbReference>
<evidence type="ECO:0000256" key="2">
    <source>
        <dbReference type="ARBA" id="ARBA00022679"/>
    </source>
</evidence>
<dbReference type="PANTHER" id="PTHR36174:SF1">
    <property type="entry name" value="LIPID II:GLYCINE GLYCYLTRANSFERASE"/>
    <property type="match status" value="1"/>
</dbReference>
<name>A0A1G1XBN1_9BACT</name>
<dbReference type="Pfam" id="PF02388">
    <property type="entry name" value="FemAB"/>
    <property type="match status" value="3"/>
</dbReference>
<comment type="similarity">
    <text evidence="1">Belongs to the FemABX family.</text>
</comment>
<evidence type="ECO:0000256" key="4">
    <source>
        <dbReference type="ARBA" id="ARBA00022984"/>
    </source>
</evidence>
<dbReference type="GO" id="GO:0009252">
    <property type="term" value="P:peptidoglycan biosynthetic process"/>
    <property type="evidence" value="ECO:0007669"/>
    <property type="project" value="UniProtKB-KW"/>
</dbReference>
<dbReference type="GO" id="GO:0016755">
    <property type="term" value="F:aminoacyltransferase activity"/>
    <property type="evidence" value="ECO:0007669"/>
    <property type="project" value="InterPro"/>
</dbReference>
<dbReference type="PROSITE" id="PS51191">
    <property type="entry name" value="FEMABX"/>
    <property type="match status" value="1"/>
</dbReference>
<keyword evidence="2" id="KW-0808">Transferase</keyword>
<reference evidence="7 8" key="1">
    <citation type="journal article" date="2016" name="Nat. Commun.">
        <title>Thousands of microbial genomes shed light on interconnected biogeochemical processes in an aquifer system.</title>
        <authorList>
            <person name="Anantharaman K."/>
            <person name="Brown C.T."/>
            <person name="Hug L.A."/>
            <person name="Sharon I."/>
            <person name="Castelle C.J."/>
            <person name="Probst A.J."/>
            <person name="Thomas B.C."/>
            <person name="Singh A."/>
            <person name="Wilkins M.J."/>
            <person name="Karaoz U."/>
            <person name="Brodie E.L."/>
            <person name="Williams K.H."/>
            <person name="Hubbard S.S."/>
            <person name="Banfield J.F."/>
        </authorList>
    </citation>
    <scope>NUCLEOTIDE SEQUENCE [LARGE SCALE GENOMIC DNA]</scope>
</reference>
<evidence type="ECO:0000313" key="8">
    <source>
        <dbReference type="Proteomes" id="UP000177941"/>
    </source>
</evidence>
<evidence type="ECO:0008006" key="9">
    <source>
        <dbReference type="Google" id="ProtNLM"/>
    </source>
</evidence>
<protein>
    <recommendedName>
        <fullName evidence="9">BioF2-like acetyltransferase domain-containing protein</fullName>
    </recommendedName>
</protein>
<dbReference type="EMBL" id="MHHS01000008">
    <property type="protein sequence ID" value="OGY37374.1"/>
    <property type="molecule type" value="Genomic_DNA"/>
</dbReference>
<sequence length="355" mass="40026">MNIAEAVQSEASRWDSFIASTSYGSFLQTWAWGEMHRELGELYWRLIIEHNNKIVAVALVLRRGIKLGYSWLYVPRGPVFANGLSQEEQAHVWELFEEKISSLAQESGAFFARIDPAWDTAINEYSIPASWRKSSREVQPMHTLLLPLAPSEDVLQAKLHSKTRYNIKIAQKKGVTVSYSTDVRDVEPFLQASREVQKRTGFSYHPDDYYRVMIDVLGRQGLPAGQAGMVELATARADDEVLAAHVMLYANKIATYAHGASIPSKRSYMAPTLLYWDTIMRAKEKGMDVYDFFGVAPENADPTHSWAGITRMKMGFGGHRVSYVGAYDLVFNDGFYAGFGLMRDAIKVVRNFGGR</sequence>
<evidence type="ECO:0000256" key="3">
    <source>
        <dbReference type="ARBA" id="ARBA00022960"/>
    </source>
</evidence>
<evidence type="ECO:0000256" key="6">
    <source>
        <dbReference type="ARBA" id="ARBA00023316"/>
    </source>
</evidence>
<dbReference type="InterPro" id="IPR003447">
    <property type="entry name" value="FEMABX"/>
</dbReference>
<keyword evidence="5" id="KW-0012">Acyltransferase</keyword>
<dbReference type="Proteomes" id="UP000177941">
    <property type="component" value="Unassembled WGS sequence"/>
</dbReference>
<dbReference type="GO" id="GO:0008360">
    <property type="term" value="P:regulation of cell shape"/>
    <property type="evidence" value="ECO:0007669"/>
    <property type="project" value="UniProtKB-KW"/>
</dbReference>
<gene>
    <name evidence="7" type="ORF">A3E36_03025</name>
</gene>
<organism evidence="7 8">
    <name type="scientific">Candidatus Andersenbacteria bacterium RIFCSPHIGHO2_12_FULL_45_11b</name>
    <dbReference type="NCBI Taxonomy" id="1797282"/>
    <lineage>
        <taxon>Bacteria</taxon>
        <taxon>Candidatus Anderseniibacteriota</taxon>
    </lineage>
</organism>
<accession>A0A1G1XBN1</accession>
<dbReference type="SUPFAM" id="SSF55729">
    <property type="entry name" value="Acyl-CoA N-acyltransferases (Nat)"/>
    <property type="match status" value="2"/>
</dbReference>
<dbReference type="Gene3D" id="3.40.630.30">
    <property type="match status" value="2"/>
</dbReference>